<dbReference type="SUPFAM" id="SSF53822">
    <property type="entry name" value="Periplasmic binding protein-like I"/>
    <property type="match status" value="1"/>
</dbReference>
<dbReference type="SUPFAM" id="SSF47413">
    <property type="entry name" value="lambda repressor-like DNA-binding domains"/>
    <property type="match status" value="1"/>
</dbReference>
<dbReference type="PANTHER" id="PTHR30146">
    <property type="entry name" value="LACI-RELATED TRANSCRIPTIONAL REPRESSOR"/>
    <property type="match status" value="1"/>
</dbReference>
<sequence>MRITAKMIADELGLSPATVDRVLNNRKGVSIKTVEKVKEKARELGYRPNKAAKFLATQKFINIAFVLPVFPDYFWDHLDYEITEGASLYSDFGLKVDIHRVHTVPNNQQIEFVQTIIDDYKYDAIVIAAHDTKPLEKLIEQAMDKNIAVFTINTDVPNSKRIAYVGSDYYDAGYLAGELIYLFNNDVKNVVLIRERENTYQMLNKDNGFKDYYKNKKTNIYNIYYETSAYIDTAEINKLMNNNKELFLHADAIYVAGGLLDKVVQFISDWSYKPVIIGHDINEPIYQAFKEELITASICQDPVAQANFTLKKIAKYFMDEETTPINSYIVKPEIVTKSNAKYYFNRSE</sequence>
<dbReference type="SMART" id="SM00354">
    <property type="entry name" value="HTH_LACI"/>
    <property type="match status" value="1"/>
</dbReference>
<dbReference type="PROSITE" id="PS50932">
    <property type="entry name" value="HTH_LACI_2"/>
    <property type="match status" value="1"/>
</dbReference>
<name>A0A1M7N4H0_9BACI</name>
<evidence type="ECO:0000313" key="5">
    <source>
        <dbReference type="EMBL" id="SHM98375.1"/>
    </source>
</evidence>
<evidence type="ECO:0000259" key="4">
    <source>
        <dbReference type="PROSITE" id="PS50932"/>
    </source>
</evidence>
<dbReference type="STRING" id="1027249.SAMN05216179_1515"/>
<proteinExistence type="predicted"/>
<dbReference type="Gene3D" id="1.10.260.40">
    <property type="entry name" value="lambda repressor-like DNA-binding domains"/>
    <property type="match status" value="1"/>
</dbReference>
<evidence type="ECO:0000313" key="6">
    <source>
        <dbReference type="Proteomes" id="UP000184184"/>
    </source>
</evidence>
<dbReference type="InterPro" id="IPR010982">
    <property type="entry name" value="Lambda_DNA-bd_dom_sf"/>
</dbReference>
<dbReference type="Gene3D" id="3.40.50.2300">
    <property type="match status" value="2"/>
</dbReference>
<dbReference type="PANTHER" id="PTHR30146:SF144">
    <property type="entry name" value="LACI-FAMILY TRANSCRIPTION REGULATOR"/>
    <property type="match status" value="1"/>
</dbReference>
<dbReference type="RefSeq" id="WP_073201237.1">
    <property type="nucleotide sequence ID" value="NZ_FRCZ01000002.1"/>
</dbReference>
<organism evidence="5 6">
    <name type="scientific">Gracilibacillus kekensis</name>
    <dbReference type="NCBI Taxonomy" id="1027249"/>
    <lineage>
        <taxon>Bacteria</taxon>
        <taxon>Bacillati</taxon>
        <taxon>Bacillota</taxon>
        <taxon>Bacilli</taxon>
        <taxon>Bacillales</taxon>
        <taxon>Bacillaceae</taxon>
        <taxon>Gracilibacillus</taxon>
    </lineage>
</organism>
<dbReference type="Pfam" id="PF13407">
    <property type="entry name" value="Peripla_BP_4"/>
    <property type="match status" value="1"/>
</dbReference>
<keyword evidence="3" id="KW-0804">Transcription</keyword>
<reference evidence="5 6" key="1">
    <citation type="submission" date="2016-11" db="EMBL/GenBank/DDBJ databases">
        <authorList>
            <person name="Jaros S."/>
            <person name="Januszkiewicz K."/>
            <person name="Wedrychowicz H."/>
        </authorList>
    </citation>
    <scope>NUCLEOTIDE SEQUENCE [LARGE SCALE GENOMIC DNA]</scope>
    <source>
        <strain evidence="5 6">CGMCC 1.10681</strain>
    </source>
</reference>
<keyword evidence="2" id="KW-0238">DNA-binding</keyword>
<dbReference type="AlphaFoldDB" id="A0A1M7N4H0"/>
<evidence type="ECO:0000256" key="2">
    <source>
        <dbReference type="ARBA" id="ARBA00023125"/>
    </source>
</evidence>
<dbReference type="InterPro" id="IPR025997">
    <property type="entry name" value="SBP_2_dom"/>
</dbReference>
<accession>A0A1M7N4H0</accession>
<evidence type="ECO:0000256" key="1">
    <source>
        <dbReference type="ARBA" id="ARBA00023015"/>
    </source>
</evidence>
<dbReference type="Pfam" id="PF00356">
    <property type="entry name" value="LacI"/>
    <property type="match status" value="1"/>
</dbReference>
<dbReference type="CDD" id="cd06307">
    <property type="entry name" value="PBP1_sugar_binding"/>
    <property type="match status" value="1"/>
</dbReference>
<gene>
    <name evidence="5" type="ORF">SAMN05216179_1515</name>
</gene>
<dbReference type="EMBL" id="FRCZ01000002">
    <property type="protein sequence ID" value="SHM98375.1"/>
    <property type="molecule type" value="Genomic_DNA"/>
</dbReference>
<protein>
    <submittedName>
        <fullName evidence="5">LacI family transcriptional regulator</fullName>
    </submittedName>
</protein>
<dbReference type="GO" id="GO:0000976">
    <property type="term" value="F:transcription cis-regulatory region binding"/>
    <property type="evidence" value="ECO:0007669"/>
    <property type="project" value="TreeGrafter"/>
</dbReference>
<feature type="domain" description="HTH lacI-type" evidence="4">
    <location>
        <begin position="3"/>
        <end position="57"/>
    </location>
</feature>
<dbReference type="InterPro" id="IPR000843">
    <property type="entry name" value="HTH_LacI"/>
</dbReference>
<keyword evidence="6" id="KW-1185">Reference proteome</keyword>
<dbReference type="CDD" id="cd01392">
    <property type="entry name" value="HTH_LacI"/>
    <property type="match status" value="1"/>
</dbReference>
<dbReference type="InterPro" id="IPR028082">
    <property type="entry name" value="Peripla_BP_I"/>
</dbReference>
<dbReference type="GO" id="GO:0003700">
    <property type="term" value="F:DNA-binding transcription factor activity"/>
    <property type="evidence" value="ECO:0007669"/>
    <property type="project" value="TreeGrafter"/>
</dbReference>
<evidence type="ECO:0000256" key="3">
    <source>
        <dbReference type="ARBA" id="ARBA00023163"/>
    </source>
</evidence>
<keyword evidence="1" id="KW-0805">Transcription regulation</keyword>
<dbReference type="OrthoDB" id="569491at2"/>
<dbReference type="Proteomes" id="UP000184184">
    <property type="component" value="Unassembled WGS sequence"/>
</dbReference>